<dbReference type="GO" id="GO:0003729">
    <property type="term" value="F:mRNA binding"/>
    <property type="evidence" value="ECO:0007669"/>
    <property type="project" value="TreeGrafter"/>
</dbReference>
<dbReference type="InterPro" id="IPR035979">
    <property type="entry name" value="RBD_domain_sf"/>
</dbReference>
<dbReference type="GO" id="GO:0005634">
    <property type="term" value="C:nucleus"/>
    <property type="evidence" value="ECO:0007669"/>
    <property type="project" value="TreeGrafter"/>
</dbReference>
<evidence type="ECO:0000313" key="6">
    <source>
        <dbReference type="Proteomes" id="UP000054279"/>
    </source>
</evidence>
<evidence type="ECO:0000313" key="4">
    <source>
        <dbReference type="EMBL" id="KIJ36385.1"/>
    </source>
</evidence>
<sequence>KIIVSNLPTDVNEAQVRELFTTMIGPLRDVSLTYDARGASKGIASVVFSRKGDAARAYEQYHDRLIDGS</sequence>
<dbReference type="HOGENOM" id="CLU_2782994_0_0_1"/>
<keyword evidence="6" id="KW-1185">Reference proteome</keyword>
<dbReference type="EMBL" id="KN837179">
    <property type="protein sequence ID" value="KIJ36385.1"/>
    <property type="molecule type" value="Genomic_DNA"/>
</dbReference>
<dbReference type="Gene3D" id="3.30.70.330">
    <property type="match status" value="1"/>
</dbReference>
<evidence type="ECO:0000256" key="1">
    <source>
        <dbReference type="ARBA" id="ARBA00022884"/>
    </source>
</evidence>
<dbReference type="InterPro" id="IPR000504">
    <property type="entry name" value="RRM_dom"/>
</dbReference>
<feature type="domain" description="RRM" evidence="3">
    <location>
        <begin position="1"/>
        <end position="69"/>
    </location>
</feature>
<dbReference type="AlphaFoldDB" id="A0A0C9V4P3"/>
<dbReference type="InterPro" id="IPR051229">
    <property type="entry name" value="ALYREF_mRNA_export"/>
</dbReference>
<evidence type="ECO:0000256" key="2">
    <source>
        <dbReference type="PROSITE-ProRule" id="PRU00176"/>
    </source>
</evidence>
<feature type="non-terminal residue" evidence="5">
    <location>
        <position position="1"/>
    </location>
</feature>
<gene>
    <name evidence="5" type="ORF">M422DRAFT_178922</name>
    <name evidence="4" type="ORF">M422DRAFT_179572</name>
</gene>
<keyword evidence="1 2" id="KW-0694">RNA-binding</keyword>
<dbReference type="PANTHER" id="PTHR19965">
    <property type="entry name" value="RNA AND EXPORT FACTOR BINDING PROTEIN"/>
    <property type="match status" value="1"/>
</dbReference>
<dbReference type="PANTHER" id="PTHR19965:SF35">
    <property type="entry name" value="RNA ANNEALING PROTEIN YRA1"/>
    <property type="match status" value="1"/>
</dbReference>
<dbReference type="OrthoDB" id="346839at2759"/>
<proteinExistence type="predicted"/>
<dbReference type="Pfam" id="PF00076">
    <property type="entry name" value="RRM_1"/>
    <property type="match status" value="1"/>
</dbReference>
<dbReference type="SMART" id="SM00360">
    <property type="entry name" value="RRM"/>
    <property type="match status" value="1"/>
</dbReference>
<dbReference type="SUPFAM" id="SSF54928">
    <property type="entry name" value="RNA-binding domain, RBD"/>
    <property type="match status" value="1"/>
</dbReference>
<dbReference type="EMBL" id="KN837175">
    <property type="protein sequence ID" value="KIJ36682.1"/>
    <property type="molecule type" value="Genomic_DNA"/>
</dbReference>
<organism evidence="5 6">
    <name type="scientific">Sphaerobolus stellatus (strain SS14)</name>
    <dbReference type="NCBI Taxonomy" id="990650"/>
    <lineage>
        <taxon>Eukaryota</taxon>
        <taxon>Fungi</taxon>
        <taxon>Dikarya</taxon>
        <taxon>Basidiomycota</taxon>
        <taxon>Agaricomycotina</taxon>
        <taxon>Agaricomycetes</taxon>
        <taxon>Phallomycetidae</taxon>
        <taxon>Geastrales</taxon>
        <taxon>Sphaerobolaceae</taxon>
        <taxon>Sphaerobolus</taxon>
    </lineage>
</organism>
<reference evidence="5 6" key="1">
    <citation type="submission" date="2014-06" db="EMBL/GenBank/DDBJ databases">
        <title>Evolutionary Origins and Diversification of the Mycorrhizal Mutualists.</title>
        <authorList>
            <consortium name="DOE Joint Genome Institute"/>
            <consortium name="Mycorrhizal Genomics Consortium"/>
            <person name="Kohler A."/>
            <person name="Kuo A."/>
            <person name="Nagy L.G."/>
            <person name="Floudas D."/>
            <person name="Copeland A."/>
            <person name="Barry K.W."/>
            <person name="Cichocki N."/>
            <person name="Veneault-Fourrey C."/>
            <person name="LaButti K."/>
            <person name="Lindquist E.A."/>
            <person name="Lipzen A."/>
            <person name="Lundell T."/>
            <person name="Morin E."/>
            <person name="Murat C."/>
            <person name="Riley R."/>
            <person name="Ohm R."/>
            <person name="Sun H."/>
            <person name="Tunlid A."/>
            <person name="Henrissat B."/>
            <person name="Grigoriev I.V."/>
            <person name="Hibbett D.S."/>
            <person name="Martin F."/>
        </authorList>
    </citation>
    <scope>NUCLEOTIDE SEQUENCE [LARGE SCALE GENOMIC DNA]</scope>
    <source>
        <strain evidence="5 6">SS14</strain>
    </source>
</reference>
<dbReference type="InterPro" id="IPR012677">
    <property type="entry name" value="Nucleotide-bd_a/b_plait_sf"/>
</dbReference>
<dbReference type="PROSITE" id="PS50102">
    <property type="entry name" value="RRM"/>
    <property type="match status" value="1"/>
</dbReference>
<evidence type="ECO:0000313" key="5">
    <source>
        <dbReference type="EMBL" id="KIJ36682.1"/>
    </source>
</evidence>
<dbReference type="Proteomes" id="UP000054279">
    <property type="component" value="Unassembled WGS sequence"/>
</dbReference>
<evidence type="ECO:0000259" key="3">
    <source>
        <dbReference type="PROSITE" id="PS50102"/>
    </source>
</evidence>
<feature type="non-terminal residue" evidence="5">
    <location>
        <position position="69"/>
    </location>
</feature>
<accession>A0A0C9V4P3</accession>
<name>A0A0C9V4P3_SPHS4</name>
<protein>
    <recommendedName>
        <fullName evidence="3">RRM domain-containing protein</fullName>
    </recommendedName>
</protein>